<dbReference type="RefSeq" id="WP_187715995.1">
    <property type="nucleotide sequence ID" value="NZ_BAABJC010000001.1"/>
</dbReference>
<reference evidence="1 2" key="1">
    <citation type="submission" date="2020-08" db="EMBL/GenBank/DDBJ databases">
        <title>Genome sequence of Sphingomonas daechungensis KACC 18115T.</title>
        <authorList>
            <person name="Hyun D.-W."/>
            <person name="Bae J.-W."/>
        </authorList>
    </citation>
    <scope>NUCLEOTIDE SEQUENCE [LARGE SCALE GENOMIC DNA]</scope>
    <source>
        <strain evidence="1 2">KACC 18115</strain>
        <plasmid evidence="1 2">p_unnamed1</plasmid>
    </source>
</reference>
<organism evidence="1 2">
    <name type="scientific">Sphingomonas daechungensis</name>
    <dbReference type="NCBI Taxonomy" id="1176646"/>
    <lineage>
        <taxon>Bacteria</taxon>
        <taxon>Pseudomonadati</taxon>
        <taxon>Pseudomonadota</taxon>
        <taxon>Alphaproteobacteria</taxon>
        <taxon>Sphingomonadales</taxon>
        <taxon>Sphingomonadaceae</taxon>
        <taxon>Sphingomonas</taxon>
    </lineage>
</organism>
<keyword evidence="1" id="KW-0614">Plasmid</keyword>
<geneLocation type="plasmid" evidence="1 2">
    <name>p_unnamed1</name>
</geneLocation>
<dbReference type="NCBIfam" id="TIGR04433">
    <property type="entry name" value="UrcA_uranyl"/>
    <property type="match status" value="1"/>
</dbReference>
<dbReference type="Proteomes" id="UP000516134">
    <property type="component" value="Plasmid p_unnamed1"/>
</dbReference>
<dbReference type="EMBL" id="CP060781">
    <property type="protein sequence ID" value="QNP44577.1"/>
    <property type="molecule type" value="Genomic_DNA"/>
</dbReference>
<evidence type="ECO:0000313" key="1">
    <source>
        <dbReference type="EMBL" id="QNP44577.1"/>
    </source>
</evidence>
<name>A0ABX6T6N3_9SPHN</name>
<accession>A0ABX6T6N3</accession>
<gene>
    <name evidence="1" type="ORF">H9L15_15930</name>
</gene>
<sequence length="93" mass="10079">MPAQAASTGKVPSIRIQVAPADLATDLAVESLHLKLKRSARQVCKAELRNDAIQLYWHACYSGALDDAVAQLKELRTLHPATFPSSSILVLAR</sequence>
<protein>
    <submittedName>
        <fullName evidence="1">UrcA family protein</fullName>
    </submittedName>
</protein>
<evidence type="ECO:0000313" key="2">
    <source>
        <dbReference type="Proteomes" id="UP000516134"/>
    </source>
</evidence>
<keyword evidence="2" id="KW-1185">Reference proteome</keyword>
<proteinExistence type="predicted"/>
<dbReference type="InterPro" id="IPR030972">
    <property type="entry name" value="UrcA_uranyl"/>
</dbReference>